<dbReference type="eggNOG" id="COG4988">
    <property type="taxonomic scope" value="Bacteria"/>
</dbReference>
<dbReference type="SUPFAM" id="SSF52540">
    <property type="entry name" value="P-loop containing nucleoside triphosphate hydrolases"/>
    <property type="match status" value="1"/>
</dbReference>
<dbReference type="InterPro" id="IPR036640">
    <property type="entry name" value="ABC1_TM_sf"/>
</dbReference>
<evidence type="ECO:0000256" key="3">
    <source>
        <dbReference type="ARBA" id="ARBA00022741"/>
    </source>
</evidence>
<dbReference type="InterPro" id="IPR011527">
    <property type="entry name" value="ABC1_TM_dom"/>
</dbReference>
<dbReference type="PROSITE" id="PS50893">
    <property type="entry name" value="ABC_TRANSPORTER_2"/>
    <property type="match status" value="1"/>
</dbReference>
<keyword evidence="3" id="KW-0547">Nucleotide-binding</keyword>
<dbReference type="PANTHER" id="PTHR24221:SF590">
    <property type="entry name" value="COMPONENT LINKED WITH THE ASSEMBLY OF CYTOCHROME' TRANSPORT TRANSMEMBRANE ATP-BINDING PROTEIN ABC TRANSPORTER CYDD-RELATED"/>
    <property type="match status" value="1"/>
</dbReference>
<organism evidence="11 13">
    <name type="scientific">Aquamicrobium defluvii</name>
    <dbReference type="NCBI Taxonomy" id="69279"/>
    <lineage>
        <taxon>Bacteria</taxon>
        <taxon>Pseudomonadati</taxon>
        <taxon>Pseudomonadota</taxon>
        <taxon>Alphaproteobacteria</taxon>
        <taxon>Hyphomicrobiales</taxon>
        <taxon>Phyllobacteriaceae</taxon>
        <taxon>Aquamicrobium</taxon>
    </lineage>
</organism>
<evidence type="ECO:0000256" key="6">
    <source>
        <dbReference type="ARBA" id="ARBA00023136"/>
    </source>
</evidence>
<evidence type="ECO:0000259" key="10">
    <source>
        <dbReference type="PROSITE" id="PS50929"/>
    </source>
</evidence>
<reference evidence="12 14" key="2">
    <citation type="submission" date="2019-03" db="EMBL/GenBank/DDBJ databases">
        <title>Genomic Encyclopedia of Type Strains, Phase IV (KMG-IV): sequencing the most valuable type-strain genomes for metagenomic binning, comparative biology and taxonomic classification.</title>
        <authorList>
            <person name="Goeker M."/>
        </authorList>
    </citation>
    <scope>NUCLEOTIDE SEQUENCE [LARGE SCALE GENOMIC DNA]</scope>
    <source>
        <strain evidence="12 14">DSM 11603</strain>
    </source>
</reference>
<evidence type="ECO:0000256" key="5">
    <source>
        <dbReference type="ARBA" id="ARBA00022989"/>
    </source>
</evidence>
<dbReference type="InterPro" id="IPR003593">
    <property type="entry name" value="AAA+_ATPase"/>
</dbReference>
<dbReference type="HOGENOM" id="CLU_000604_84_9_5"/>
<dbReference type="SUPFAM" id="SSF90123">
    <property type="entry name" value="ABC transporter transmembrane region"/>
    <property type="match status" value="1"/>
</dbReference>
<dbReference type="Gene3D" id="3.40.50.300">
    <property type="entry name" value="P-loop containing nucleotide triphosphate hydrolases"/>
    <property type="match status" value="1"/>
</dbReference>
<accession>A0A011VBX9</accession>
<evidence type="ECO:0000256" key="4">
    <source>
        <dbReference type="ARBA" id="ARBA00022840"/>
    </source>
</evidence>
<evidence type="ECO:0000256" key="7">
    <source>
        <dbReference type="SAM" id="MobiDB-lite"/>
    </source>
</evidence>
<evidence type="ECO:0000313" key="13">
    <source>
        <dbReference type="Proteomes" id="UP000019849"/>
    </source>
</evidence>
<dbReference type="Proteomes" id="UP000294958">
    <property type="component" value="Unassembled WGS sequence"/>
</dbReference>
<evidence type="ECO:0000256" key="8">
    <source>
        <dbReference type="SAM" id="Phobius"/>
    </source>
</evidence>
<feature type="region of interest" description="Disordered" evidence="7">
    <location>
        <begin position="19"/>
        <end position="43"/>
    </location>
</feature>
<dbReference type="GO" id="GO:0005524">
    <property type="term" value="F:ATP binding"/>
    <property type="evidence" value="ECO:0007669"/>
    <property type="project" value="UniProtKB-KW"/>
</dbReference>
<dbReference type="Gene3D" id="1.20.1560.10">
    <property type="entry name" value="ABC transporter type 1, transmembrane domain"/>
    <property type="match status" value="1"/>
</dbReference>
<dbReference type="GO" id="GO:0042883">
    <property type="term" value="P:cysteine transport"/>
    <property type="evidence" value="ECO:0007669"/>
    <property type="project" value="InterPro"/>
</dbReference>
<dbReference type="Pfam" id="PF00005">
    <property type="entry name" value="ABC_tran"/>
    <property type="match status" value="1"/>
</dbReference>
<gene>
    <name evidence="11" type="ORF">BG36_06855</name>
    <name evidence="12" type="ORF">DES43_12272</name>
</gene>
<comment type="caution">
    <text evidence="11">The sequence shown here is derived from an EMBL/GenBank/DDBJ whole genome shotgun (WGS) entry which is preliminary data.</text>
</comment>
<dbReference type="PROSITE" id="PS50929">
    <property type="entry name" value="ABC_TM1F"/>
    <property type="match status" value="1"/>
</dbReference>
<name>A0A011VBX9_9HYPH</name>
<evidence type="ECO:0000313" key="14">
    <source>
        <dbReference type="Proteomes" id="UP000294958"/>
    </source>
</evidence>
<feature type="domain" description="ABC transmembrane type-1" evidence="10">
    <location>
        <begin position="50"/>
        <end position="337"/>
    </location>
</feature>
<dbReference type="InterPro" id="IPR039421">
    <property type="entry name" value="Type_1_exporter"/>
</dbReference>
<dbReference type="CDD" id="cd18584">
    <property type="entry name" value="ABC_6TM_AarD_CydD"/>
    <property type="match status" value="1"/>
</dbReference>
<dbReference type="AlphaFoldDB" id="A0A011VBX9"/>
<dbReference type="PANTHER" id="PTHR24221">
    <property type="entry name" value="ATP-BINDING CASSETTE SUB-FAMILY B"/>
    <property type="match status" value="1"/>
</dbReference>
<evidence type="ECO:0000313" key="12">
    <source>
        <dbReference type="EMBL" id="TDR33477.1"/>
    </source>
</evidence>
<feature type="domain" description="ABC transporter" evidence="9">
    <location>
        <begin position="373"/>
        <end position="599"/>
    </location>
</feature>
<keyword evidence="4 11" id="KW-0067">ATP-binding</keyword>
<evidence type="ECO:0000256" key="1">
    <source>
        <dbReference type="ARBA" id="ARBA00004651"/>
    </source>
</evidence>
<feature type="transmembrane region" description="Helical" evidence="8">
    <location>
        <begin position="57"/>
        <end position="76"/>
    </location>
</feature>
<feature type="transmembrane region" description="Helical" evidence="8">
    <location>
        <begin position="82"/>
        <end position="100"/>
    </location>
</feature>
<dbReference type="Pfam" id="PF00664">
    <property type="entry name" value="ABC_membrane"/>
    <property type="match status" value="1"/>
</dbReference>
<keyword evidence="14" id="KW-1185">Reference proteome</keyword>
<dbReference type="RefSeq" id="WP_051611465.1">
    <property type="nucleotide sequence ID" value="NZ_KK073890.1"/>
</dbReference>
<dbReference type="InterPro" id="IPR003439">
    <property type="entry name" value="ABC_transporter-like_ATP-bd"/>
</dbReference>
<dbReference type="GO" id="GO:0140359">
    <property type="term" value="F:ABC-type transporter activity"/>
    <property type="evidence" value="ECO:0007669"/>
    <property type="project" value="InterPro"/>
</dbReference>
<dbReference type="EMBL" id="JENY01000018">
    <property type="protein sequence ID" value="EXL05930.1"/>
    <property type="molecule type" value="Genomic_DNA"/>
</dbReference>
<reference evidence="11 13" key="1">
    <citation type="submission" date="2014-02" db="EMBL/GenBank/DDBJ databases">
        <title>Aquamicrobium defluvii Genome sequencing.</title>
        <authorList>
            <person name="Wang X."/>
        </authorList>
    </citation>
    <scope>NUCLEOTIDE SEQUENCE [LARGE SCALE GENOMIC DNA]</scope>
    <source>
        <strain evidence="11 13">W13Z1</strain>
    </source>
</reference>
<keyword evidence="6 8" id="KW-0472">Membrane</keyword>
<keyword evidence="5 8" id="KW-1133">Transmembrane helix</keyword>
<dbReference type="Proteomes" id="UP000019849">
    <property type="component" value="Unassembled WGS sequence"/>
</dbReference>
<dbReference type="GO" id="GO:0005886">
    <property type="term" value="C:plasma membrane"/>
    <property type="evidence" value="ECO:0007669"/>
    <property type="project" value="UniProtKB-SubCell"/>
</dbReference>
<dbReference type="GO" id="GO:0016887">
    <property type="term" value="F:ATP hydrolysis activity"/>
    <property type="evidence" value="ECO:0007669"/>
    <property type="project" value="InterPro"/>
</dbReference>
<comment type="subcellular location">
    <subcellularLocation>
        <location evidence="1">Cell membrane</location>
        <topology evidence="1">Multi-pass membrane protein</topology>
    </subcellularLocation>
</comment>
<dbReference type="STRING" id="69279.BG36_06855"/>
<dbReference type="InterPro" id="IPR014216">
    <property type="entry name" value="ABC_transptr_CydD"/>
</dbReference>
<dbReference type="EMBL" id="SNZF01000022">
    <property type="protein sequence ID" value="TDR33477.1"/>
    <property type="molecule type" value="Genomic_DNA"/>
</dbReference>
<dbReference type="NCBIfam" id="TIGR02857">
    <property type="entry name" value="CydD"/>
    <property type="match status" value="1"/>
</dbReference>
<feature type="transmembrane region" description="Helical" evidence="8">
    <location>
        <begin position="188"/>
        <end position="206"/>
    </location>
</feature>
<evidence type="ECO:0000259" key="9">
    <source>
        <dbReference type="PROSITE" id="PS50893"/>
    </source>
</evidence>
<evidence type="ECO:0000256" key="2">
    <source>
        <dbReference type="ARBA" id="ARBA00022692"/>
    </source>
</evidence>
<evidence type="ECO:0000313" key="11">
    <source>
        <dbReference type="EMBL" id="EXL05930.1"/>
    </source>
</evidence>
<dbReference type="InterPro" id="IPR027417">
    <property type="entry name" value="P-loop_NTPase"/>
</dbReference>
<keyword evidence="2 8" id="KW-0812">Transmembrane</keyword>
<feature type="transmembrane region" description="Helical" evidence="8">
    <location>
        <begin position="266"/>
        <end position="290"/>
    </location>
</feature>
<proteinExistence type="predicted"/>
<sequence length="599" mass="63014">MSALDTAIARQPALRKPVDPEALTIPEQKAGARRRRAGSGAPASPGRFPIALQAGASLIWIGQAALLAMAIGDIAAGAGARAVIWPAIGVFVLGVLRAWMDRSGSRLAFRTARHQLSLLREKAVSALATRSPLDASRPSSGYVASTIAEQAEAVVPYVARFEPLRWRAVIVPLAIFACVLPLSWVAALIMLVALPLIPIFMALVGWRAKEASERQLAKMGDMNAFLLDRLRGLATIRSFDAVDRTALRLREEADLLRRRTMAVLRIAFLSSAVLELFSALGVAMVAVYVGFHFLGQLEFGAWGGRLSLAQGVFILMLAPAFFEPMRELSAVWHDRAAGVAALEALEKVTAAGEPVVVAAGVPAVKPDGRAAGVVIDGLHFRHAGSGAAVTDGSMPERKVFDDLSLDIRPGERVAVMAPSGGGKSTLLALIAGLAVPEGGTIRIGGETLRPETAARLRAGMAWLGQTPHIFPGTPGRNVTLGRSDMDEHVVEAALGAARLDSLAHTRRQVVLGEGGAGLSGGEALRLAIARAAAVQGAGLVLADEPTAHLDRATAGEITDMLLEISEGRTLIVATHDPVLASRMDRIVMLGDESADGRRA</sequence>
<dbReference type="SMART" id="SM00382">
    <property type="entry name" value="AAA"/>
    <property type="match status" value="1"/>
</dbReference>
<dbReference type="PATRIC" id="fig|69279.3.peg.2757"/>
<protein>
    <submittedName>
        <fullName evidence="11">ABC transporter ATP-binding protein</fullName>
    </submittedName>
    <submittedName>
        <fullName evidence="12">ATP-binding cassette subfamily C protein CydD</fullName>
    </submittedName>
</protein>